<organism evidence="1">
    <name type="scientific">Cacopsylla melanoneura</name>
    <dbReference type="NCBI Taxonomy" id="428564"/>
    <lineage>
        <taxon>Eukaryota</taxon>
        <taxon>Metazoa</taxon>
        <taxon>Ecdysozoa</taxon>
        <taxon>Arthropoda</taxon>
        <taxon>Hexapoda</taxon>
        <taxon>Insecta</taxon>
        <taxon>Pterygota</taxon>
        <taxon>Neoptera</taxon>
        <taxon>Paraneoptera</taxon>
        <taxon>Hemiptera</taxon>
        <taxon>Sternorrhyncha</taxon>
        <taxon>Psylloidea</taxon>
        <taxon>Psyllidae</taxon>
        <taxon>Psyllinae</taxon>
        <taxon>Cacopsylla</taxon>
    </lineage>
</organism>
<dbReference type="AlphaFoldDB" id="A0A8D8X6F5"/>
<accession>A0A8D8X6F5</accession>
<proteinExistence type="predicted"/>
<name>A0A8D8X6F5_9HEMI</name>
<dbReference type="CDD" id="cd00229">
    <property type="entry name" value="SGNH_hydrolase"/>
    <property type="match status" value="1"/>
</dbReference>
<sequence>MASKKTMKKYFVGDSQTARLLSVEEFGVNIVGWSYPGKTVQEIFNGVYERVVKGGEKTEKENSVGIMWVGTNNFLKDKGEPREEFKRFLKFLRKLFRYILLVQLPPVPKLGSVNWKIKEFNQIVRSYAKDDETSIINCHDLFIVNGEIVRGDFHEVMGHNVHMNQSGLAKVAGLLRSKLMNLGIDSQTLHDFSPDTQLLTA</sequence>
<dbReference type="InterPro" id="IPR036514">
    <property type="entry name" value="SGNH_hydro_sf"/>
</dbReference>
<dbReference type="EMBL" id="HBUF01265816">
    <property type="protein sequence ID" value="CAG6684093.1"/>
    <property type="molecule type" value="Transcribed_RNA"/>
</dbReference>
<reference evidence="1" key="1">
    <citation type="submission" date="2021-05" db="EMBL/GenBank/DDBJ databases">
        <authorList>
            <person name="Alioto T."/>
            <person name="Alioto T."/>
            <person name="Gomez Garrido J."/>
        </authorList>
    </citation>
    <scope>NUCLEOTIDE SEQUENCE</scope>
</reference>
<dbReference type="SUPFAM" id="SSF52266">
    <property type="entry name" value="SGNH hydrolase"/>
    <property type="match status" value="1"/>
</dbReference>
<protein>
    <submittedName>
        <fullName evidence="1">Uncharacterized protein</fullName>
    </submittedName>
</protein>
<evidence type="ECO:0000313" key="1">
    <source>
        <dbReference type="EMBL" id="CAG6684093.1"/>
    </source>
</evidence>
<dbReference type="Gene3D" id="3.40.50.1110">
    <property type="entry name" value="SGNH hydrolase"/>
    <property type="match status" value="1"/>
</dbReference>